<feature type="non-terminal residue" evidence="4">
    <location>
        <position position="1"/>
    </location>
</feature>
<dbReference type="InterPro" id="IPR011005">
    <property type="entry name" value="Dihydropteroate_synth-like_sf"/>
</dbReference>
<evidence type="ECO:0000256" key="2">
    <source>
        <dbReference type="PIRSR" id="PIRSR000376-2"/>
    </source>
</evidence>
<feature type="binding site" evidence="1">
    <location>
        <position position="415"/>
    </location>
    <ligand>
        <name>5-methoxybenzimidazolylcob(I)amide</name>
        <dbReference type="ChEBI" id="CHEBI:157765"/>
    </ligand>
</feature>
<dbReference type="Gene3D" id="3.20.20.20">
    <property type="entry name" value="Dihydropteroate synthase-like"/>
    <property type="match status" value="1"/>
</dbReference>
<dbReference type="GO" id="GO:0051539">
    <property type="term" value="F:4 iron, 4 sulfur cluster binding"/>
    <property type="evidence" value="ECO:0007669"/>
    <property type="project" value="UniProtKB-KW"/>
</dbReference>
<dbReference type="SUPFAM" id="SSF51717">
    <property type="entry name" value="Dihydropteroate synthetase-like"/>
    <property type="match status" value="1"/>
</dbReference>
<dbReference type="Proteomes" id="UP000269499">
    <property type="component" value="Unassembled WGS sequence"/>
</dbReference>
<keyword evidence="2" id="KW-0004">4Fe-4S</keyword>
<organism evidence="4 5">
    <name type="scientific">Thermoproteota archaeon</name>
    <dbReference type="NCBI Taxonomy" id="2056631"/>
    <lineage>
        <taxon>Archaea</taxon>
        <taxon>Thermoproteota</taxon>
    </lineage>
</organism>
<evidence type="ECO:0000313" key="4">
    <source>
        <dbReference type="EMBL" id="RLE53730.1"/>
    </source>
</evidence>
<feature type="binding site" evidence="2">
    <location>
        <position position="3"/>
    </location>
    <ligand>
        <name>[4Fe-4S] cluster</name>
        <dbReference type="ChEBI" id="CHEBI:49883"/>
    </ligand>
</feature>
<dbReference type="NCBIfam" id="NF003195">
    <property type="entry name" value="PRK04165.1"/>
    <property type="match status" value="1"/>
</dbReference>
<keyword evidence="2" id="KW-0479">Metal-binding</keyword>
<evidence type="ECO:0000313" key="5">
    <source>
        <dbReference type="Proteomes" id="UP000269499"/>
    </source>
</evidence>
<evidence type="ECO:0000256" key="1">
    <source>
        <dbReference type="PIRSR" id="PIRSR000376-1"/>
    </source>
</evidence>
<dbReference type="AlphaFoldDB" id="A0A497F496"/>
<sequence>EKCTPLFEDPKYASKKEELLKLIRPPVKEVSFGVPPNEVKIGGKDVVYRHEWTWRFQTALMIDVHDEMPEEEFTKRIDFVNNFSYIRIGKKLTLDGLAIRCCSGIPEKFAKVVSKVMSATEKPFMICSFDPNALEEALIVARDRKPLIYAANEKNWKDVAQLASKFGCPVVISAPGNPELLKSLVKSIKDHYGLDDLVLDPGTYVNSSIIDTISLFSALRYAAIEGEDRLLGYPLLGVPAVAWLMDGVPDEEKSYVESILAVSLMARYADILVMHSVEIWPILPAIIWRDCVYTDPRIPPSVKPGLYEIGKPDENSPLLVTGNFALTYYIVKDDVEKAKLNAWLLVIDTEGTSVQSAVAGKKFTSDKIAEAIEELKLEEKVKHKSIILPGYAARLSGELEDMLKTWRVFVGPRDSADIKKFIDKMWIPEIFGNKKEE</sequence>
<dbReference type="InterPro" id="IPR016218">
    <property type="entry name" value="AcylCoA_decarb/synth_gsu"/>
</dbReference>
<keyword evidence="2" id="KW-0411">Iron-sulfur</keyword>
<feature type="binding site" evidence="1">
    <location>
        <begin position="351"/>
        <end position="354"/>
    </location>
    <ligand>
        <name>5-methoxybenzimidazolylcob(I)amide</name>
        <dbReference type="ChEBI" id="CHEBI:157765"/>
    </ligand>
</feature>
<accession>A0A497F496</accession>
<dbReference type="InterPro" id="IPR051069">
    <property type="entry name" value="ACDS_complex_subunit"/>
</dbReference>
<keyword evidence="2" id="KW-0408">Iron</keyword>
<dbReference type="PANTHER" id="PTHR36214:SF3">
    <property type="entry name" value="ACETYL-COA DECARBONYLASE_SYNTHASE COMPLEX SUBUNIT GAMMA"/>
    <property type="match status" value="1"/>
</dbReference>
<dbReference type="Gene3D" id="3.40.50.11600">
    <property type="match status" value="1"/>
</dbReference>
<gene>
    <name evidence="4" type="ORF">DRJ26_03015</name>
</gene>
<dbReference type="GO" id="GO:0005506">
    <property type="term" value="F:iron ion binding"/>
    <property type="evidence" value="ECO:0007669"/>
    <property type="project" value="InterPro"/>
</dbReference>
<reference evidence="4 5" key="1">
    <citation type="submission" date="2018-06" db="EMBL/GenBank/DDBJ databases">
        <title>Extensive metabolic versatility and redundancy in microbially diverse, dynamic hydrothermal sediments.</title>
        <authorList>
            <person name="Dombrowski N."/>
            <person name="Teske A."/>
            <person name="Baker B.J."/>
        </authorList>
    </citation>
    <scope>NUCLEOTIDE SEQUENCE [LARGE SCALE GENOMIC DNA]</scope>
    <source>
        <strain evidence="4">B20_G2</strain>
    </source>
</reference>
<dbReference type="GO" id="GO:0046356">
    <property type="term" value="P:acetyl-CoA catabolic process"/>
    <property type="evidence" value="ECO:0007669"/>
    <property type="project" value="InterPro"/>
</dbReference>
<dbReference type="GO" id="GO:0008168">
    <property type="term" value="F:methyltransferase activity"/>
    <property type="evidence" value="ECO:0007669"/>
    <property type="project" value="InterPro"/>
</dbReference>
<dbReference type="EMBL" id="QMRA01000054">
    <property type="protein sequence ID" value="RLE53730.1"/>
    <property type="molecule type" value="Genomic_DNA"/>
</dbReference>
<feature type="binding site" evidence="1">
    <location>
        <position position="321"/>
    </location>
    <ligand>
        <name>5-methoxybenzimidazolylcob(I)amide</name>
        <dbReference type="ChEBI" id="CHEBI:157765"/>
    </ligand>
</feature>
<dbReference type="Pfam" id="PF03599">
    <property type="entry name" value="CdhD"/>
    <property type="match status" value="1"/>
</dbReference>
<protein>
    <submittedName>
        <fullName evidence="4">Acetyl-CoA decarbonylase/synthase complex subunit gamma</fullName>
    </submittedName>
</protein>
<feature type="binding site" evidence="1">
    <location>
        <position position="327"/>
    </location>
    <ligand>
        <name>5-methoxybenzimidazolylcob(I)amide</name>
        <dbReference type="ChEBI" id="CHEBI:157765"/>
    </ligand>
</feature>
<evidence type="ECO:0000259" key="3">
    <source>
        <dbReference type="Pfam" id="PF03599"/>
    </source>
</evidence>
<feature type="domain" description="CO dehydrogenase/acetyl-CoA synthase delta subunit TIM barrel" evidence="3">
    <location>
        <begin position="29"/>
        <end position="421"/>
    </location>
</feature>
<dbReference type="PANTHER" id="PTHR36214">
    <property type="match status" value="1"/>
</dbReference>
<name>A0A497F496_9CREN</name>
<comment type="caution">
    <text evidence="4">The sequence shown here is derived from an EMBL/GenBank/DDBJ whole genome shotgun (WGS) entry which is preliminary data.</text>
</comment>
<dbReference type="InterPro" id="IPR016041">
    <property type="entry name" value="Ac-CoA_synth_d_su_TIM-brl"/>
</dbReference>
<dbReference type="PIRSF" id="PIRSF000376">
    <property type="entry name" value="AcCoA_decarb_gamma"/>
    <property type="match status" value="1"/>
</dbReference>
<proteinExistence type="predicted"/>